<feature type="transmembrane region" description="Helical" evidence="1">
    <location>
        <begin position="12"/>
        <end position="33"/>
    </location>
</feature>
<sequence>MRKVFKPAPILFCFLSLVVFFFVGIYLAVLTGAGDGQMLAAGAIVLMWGVISAGIALVLSLFFAFNLPHRIIVKANWILLGLLLVFYAITHYRYSVRQEEQEQRRIEEEKERERRQTKPAEPVGMWKDQEHQNYLLTSLSKFAPEDKDQLGIGFFKPDFFQFQTLYFYGGVNLEKSRMDHMPQDSLCFSPAGELAPTIEYAPPWLVPEYLKMDYQVLFFKVLGVGYDFVKVEVNKTNGQTAFLDKSQGEFLNWAEFLLSIHSVEFLDPETGNVHLKPLSYASTVNKKFDFMQPLLVEEDWMFVRLLTDGMVEQGKGWIQWKKDGELMISYSIFG</sequence>
<proteinExistence type="predicted"/>
<evidence type="ECO:0000313" key="3">
    <source>
        <dbReference type="Proteomes" id="UP001171916"/>
    </source>
</evidence>
<feature type="transmembrane region" description="Helical" evidence="1">
    <location>
        <begin position="39"/>
        <end position="65"/>
    </location>
</feature>
<dbReference type="Proteomes" id="UP001171916">
    <property type="component" value="Unassembled WGS sequence"/>
</dbReference>
<reference evidence="2" key="1">
    <citation type="submission" date="2023-06" db="EMBL/GenBank/DDBJ databases">
        <title>Robiginitalea aurantiacus sp. nov. and Algoriphagus sediminis sp. nov., isolated from coastal sediment.</title>
        <authorList>
            <person name="Zhou Z.Y."/>
            <person name="An J."/>
            <person name="Jia Y.W."/>
            <person name="Du Z.J."/>
        </authorList>
    </citation>
    <scope>NUCLEOTIDE SEQUENCE</scope>
    <source>
        <strain evidence="2">C2-7</strain>
    </source>
</reference>
<feature type="transmembrane region" description="Helical" evidence="1">
    <location>
        <begin position="77"/>
        <end position="94"/>
    </location>
</feature>
<comment type="caution">
    <text evidence="2">The sequence shown here is derived from an EMBL/GenBank/DDBJ whole genome shotgun (WGS) entry which is preliminary data.</text>
</comment>
<protein>
    <submittedName>
        <fullName evidence="2">Uncharacterized protein</fullName>
    </submittedName>
</protein>
<evidence type="ECO:0000256" key="1">
    <source>
        <dbReference type="SAM" id="Phobius"/>
    </source>
</evidence>
<evidence type="ECO:0000313" key="2">
    <source>
        <dbReference type="EMBL" id="MDN3205597.1"/>
    </source>
</evidence>
<keyword evidence="1" id="KW-0472">Membrane</keyword>
<accession>A0ABT7YGD7</accession>
<dbReference type="RefSeq" id="WP_290002231.1">
    <property type="nucleotide sequence ID" value="NZ_JAUEPH010000007.1"/>
</dbReference>
<keyword evidence="1" id="KW-0812">Transmembrane</keyword>
<name>A0ABT7YGD7_9BACT</name>
<keyword evidence="1" id="KW-1133">Transmembrane helix</keyword>
<keyword evidence="3" id="KW-1185">Reference proteome</keyword>
<organism evidence="2 3">
    <name type="scientific">Algoriphagus sediminis</name>
    <dbReference type="NCBI Taxonomy" id="3057113"/>
    <lineage>
        <taxon>Bacteria</taxon>
        <taxon>Pseudomonadati</taxon>
        <taxon>Bacteroidota</taxon>
        <taxon>Cytophagia</taxon>
        <taxon>Cytophagales</taxon>
        <taxon>Cyclobacteriaceae</taxon>
        <taxon>Algoriphagus</taxon>
    </lineage>
</organism>
<gene>
    <name evidence="2" type="ORF">QVH07_15655</name>
</gene>
<dbReference type="EMBL" id="JAUEPH010000007">
    <property type="protein sequence ID" value="MDN3205597.1"/>
    <property type="molecule type" value="Genomic_DNA"/>
</dbReference>